<evidence type="ECO:0000256" key="2">
    <source>
        <dbReference type="SAM" id="MobiDB-lite"/>
    </source>
</evidence>
<evidence type="ECO:0000313" key="4">
    <source>
        <dbReference type="EMBL" id="KAL1645818.1"/>
    </source>
</evidence>
<gene>
    <name evidence="4" type="ORF">SLS58_003702</name>
</gene>
<dbReference type="InterPro" id="IPR036864">
    <property type="entry name" value="Zn2-C6_fun-type_DNA-bd_sf"/>
</dbReference>
<comment type="caution">
    <text evidence="4">The sequence shown here is derived from an EMBL/GenBank/DDBJ whole genome shotgun (WGS) entry which is preliminary data.</text>
</comment>
<dbReference type="SUPFAM" id="SSF57701">
    <property type="entry name" value="Zn2/Cys6 DNA-binding domain"/>
    <property type="match status" value="1"/>
</dbReference>
<feature type="domain" description="Zn(2)-C6 fungal-type" evidence="3">
    <location>
        <begin position="9"/>
        <end position="37"/>
    </location>
</feature>
<dbReference type="Pfam" id="PF00172">
    <property type="entry name" value="Zn_clus"/>
    <property type="match status" value="1"/>
</dbReference>
<feature type="compositionally biased region" description="Polar residues" evidence="2">
    <location>
        <begin position="684"/>
        <end position="694"/>
    </location>
</feature>
<evidence type="ECO:0000313" key="5">
    <source>
        <dbReference type="Proteomes" id="UP001521184"/>
    </source>
</evidence>
<dbReference type="PROSITE" id="PS50048">
    <property type="entry name" value="ZN2_CY6_FUNGAL_2"/>
    <property type="match status" value="1"/>
</dbReference>
<feature type="region of interest" description="Disordered" evidence="2">
    <location>
        <begin position="504"/>
        <end position="523"/>
    </location>
</feature>
<proteinExistence type="predicted"/>
<dbReference type="InterPro" id="IPR053178">
    <property type="entry name" value="Osmoadaptation_assoc"/>
</dbReference>
<dbReference type="InterPro" id="IPR021858">
    <property type="entry name" value="Fun_TF"/>
</dbReference>
<feature type="region of interest" description="Disordered" evidence="2">
    <location>
        <begin position="674"/>
        <end position="697"/>
    </location>
</feature>
<evidence type="ECO:0000259" key="3">
    <source>
        <dbReference type="PROSITE" id="PS50048"/>
    </source>
</evidence>
<name>A0ABR3TVX1_9PEZI</name>
<dbReference type="CDD" id="cd00067">
    <property type="entry name" value="GAL4"/>
    <property type="match status" value="1"/>
</dbReference>
<dbReference type="InterPro" id="IPR001138">
    <property type="entry name" value="Zn2Cys6_DnaBD"/>
</dbReference>
<dbReference type="Pfam" id="PF11951">
    <property type="entry name" value="Fungal_trans_2"/>
    <property type="match status" value="1"/>
</dbReference>
<dbReference type="PANTHER" id="PTHR38111:SF2">
    <property type="entry name" value="FINGER DOMAIN PROTEIN, PUTATIVE (AFU_ORTHOLOGUE AFUA_1G01560)-RELATED"/>
    <property type="match status" value="1"/>
</dbReference>
<dbReference type="PROSITE" id="PS00463">
    <property type="entry name" value="ZN2_CY6_FUNGAL_1"/>
    <property type="match status" value="1"/>
</dbReference>
<dbReference type="EMBL" id="JAKEKT020000018">
    <property type="protein sequence ID" value="KAL1645818.1"/>
    <property type="molecule type" value="Genomic_DNA"/>
</dbReference>
<accession>A0ABR3TVX1</accession>
<keyword evidence="5" id="KW-1185">Reference proteome</keyword>
<protein>
    <recommendedName>
        <fullName evidence="3">Zn(2)-C6 fungal-type domain-containing protein</fullName>
    </recommendedName>
</protein>
<dbReference type="SMART" id="SM00066">
    <property type="entry name" value="GAL4"/>
    <property type="match status" value="1"/>
</dbReference>
<feature type="region of interest" description="Disordered" evidence="2">
    <location>
        <begin position="106"/>
        <end position="133"/>
    </location>
</feature>
<evidence type="ECO:0000256" key="1">
    <source>
        <dbReference type="ARBA" id="ARBA00023242"/>
    </source>
</evidence>
<keyword evidence="1" id="KW-0539">Nucleus</keyword>
<organism evidence="4 5">
    <name type="scientific">Diplodia intermedia</name>
    <dbReference type="NCBI Taxonomy" id="856260"/>
    <lineage>
        <taxon>Eukaryota</taxon>
        <taxon>Fungi</taxon>
        <taxon>Dikarya</taxon>
        <taxon>Ascomycota</taxon>
        <taxon>Pezizomycotina</taxon>
        <taxon>Dothideomycetes</taxon>
        <taxon>Dothideomycetes incertae sedis</taxon>
        <taxon>Botryosphaeriales</taxon>
        <taxon>Botryosphaeriaceae</taxon>
        <taxon>Diplodia</taxon>
    </lineage>
</organism>
<reference evidence="4 5" key="1">
    <citation type="journal article" date="2023" name="Plant Dis.">
        <title>First Report of Diplodia intermedia Causing Canker and Dieback Diseases on Apple Trees in Canada.</title>
        <authorList>
            <person name="Ellouze W."/>
            <person name="Ilyukhin E."/>
            <person name="Sulman M."/>
            <person name="Ali S."/>
        </authorList>
    </citation>
    <scope>NUCLEOTIDE SEQUENCE [LARGE SCALE GENOMIC DNA]</scope>
    <source>
        <strain evidence="4 5">M45-28</strain>
    </source>
</reference>
<feature type="compositionally biased region" description="Gly residues" evidence="2">
    <location>
        <begin position="511"/>
        <end position="520"/>
    </location>
</feature>
<dbReference type="Gene3D" id="4.10.240.10">
    <property type="entry name" value="Zn(2)-C6 fungal-type DNA-binding domain"/>
    <property type="match status" value="1"/>
</dbReference>
<dbReference type="PANTHER" id="PTHR38111">
    <property type="entry name" value="ZN(2)-C6 FUNGAL-TYPE DOMAIN-CONTAINING PROTEIN-RELATED"/>
    <property type="match status" value="1"/>
</dbReference>
<feature type="region of interest" description="Disordered" evidence="2">
    <location>
        <begin position="33"/>
        <end position="54"/>
    </location>
</feature>
<dbReference type="Proteomes" id="UP001521184">
    <property type="component" value="Unassembled WGS sequence"/>
</dbReference>
<sequence>MVGVPKSKGCATCRLRKIRCDENWPVCQQCRRSRRECPGPSNPHGKFMDEGPRQRARQTTIRTAVAPSERPTQHHVQKPPCTDIETVRTKLTTSGAMFSTMKIVSDDQQGEPTPAKHQRAQLPSPPDARARKQLQRQRGVFGGLPQPLPLSGVEILTSRLVATLNEAGPSNQIKLFGPFIGEVPRRLGSTTALNDATACLTTTHDAIIRKHSKTTINPQLYAKALKSLHAAIQDPVQVKSTSTLCATVLLAITEAYATGICGTNRNFITHLGGAARILELRGPDEFQNPSSFERALLRAITVGVGLDAIFTGKEDILATREWQAVAFDTTGVTEPRASMFRISRTLSLLPSLTRDVRAHLANSSSSVSASTRLSLLRRAESLHRMLDEVKPYIDATLADPQRVQRVAAAPEHAHLWPEAYRFADAGVAFVLWFFWNMRMISSSIIRDIRRMARSVCMSWEHARAVRPLGAMYIDVGLIVAHSVYAGAPERQRWVLRALEELTEGSSSGSSHSGGGGGRPAGEGVIAGRMFERNGGVGGSTNNNNNDWSAERVGWLGKWFTAGCVDYVGGGGEEEEGEEGDAGSGSLLFEGYGAVGGDGGSGGYVESVMTASPTTLMGEDGVGGGTSPEFSSSLWDEWAFTAAAGGQDFVDWDASMSSSDGMSFRADSAYGSGGVGADGEPVASRASTATVTDTTAGRAWSPDSLDSSLADTDSFLVLQPMGVRVRWPTTMTTMTPTNNGRDYGFDNFNSFGSTLNTRPFVA</sequence>